<evidence type="ECO:0000259" key="5">
    <source>
        <dbReference type="Pfam" id="PF12894"/>
    </source>
</evidence>
<dbReference type="Gene3D" id="1.10.8.430">
    <property type="entry name" value="Helical domain of apoptotic protease-activating factors"/>
    <property type="match status" value="1"/>
</dbReference>
<dbReference type="InterPro" id="IPR036388">
    <property type="entry name" value="WH-like_DNA-bd_sf"/>
</dbReference>
<dbReference type="GO" id="GO:0005829">
    <property type="term" value="C:cytosol"/>
    <property type="evidence" value="ECO:0007669"/>
    <property type="project" value="UniProtKB-ARBA"/>
</dbReference>
<dbReference type="Pfam" id="PF22164">
    <property type="entry name" value="WHD_Dark"/>
    <property type="match status" value="1"/>
</dbReference>
<dbReference type="Gene3D" id="2.130.10.10">
    <property type="entry name" value="YVTN repeat-like/Quinoprotein amine dehydrogenase"/>
    <property type="match status" value="1"/>
</dbReference>
<accession>A0A9J6CFY9</accession>
<dbReference type="Pfam" id="PF00931">
    <property type="entry name" value="NB-ARC"/>
    <property type="match status" value="1"/>
</dbReference>
<feature type="domain" description="APAF-1 helical" evidence="6">
    <location>
        <begin position="456"/>
        <end position="575"/>
    </location>
</feature>
<evidence type="ECO:0000256" key="2">
    <source>
        <dbReference type="ARBA" id="ARBA00022703"/>
    </source>
</evidence>
<keyword evidence="2" id="KW-0053">Apoptosis</keyword>
<dbReference type="InterPro" id="IPR001680">
    <property type="entry name" value="WD40_rpt"/>
</dbReference>
<dbReference type="Pfam" id="PF12894">
    <property type="entry name" value="ANAPC4_WD40"/>
    <property type="match status" value="1"/>
</dbReference>
<dbReference type="EMBL" id="JADBJN010000001">
    <property type="protein sequence ID" value="KAG5680980.1"/>
    <property type="molecule type" value="Genomic_DNA"/>
</dbReference>
<dbReference type="InterPro" id="IPR027417">
    <property type="entry name" value="P-loop_NTPase"/>
</dbReference>
<dbReference type="InterPro" id="IPR041452">
    <property type="entry name" value="APAF1_C"/>
</dbReference>
<dbReference type="Gene3D" id="1.25.40.370">
    <property type="match status" value="1"/>
</dbReference>
<evidence type="ECO:0000256" key="1">
    <source>
        <dbReference type="ARBA" id="ARBA00022574"/>
    </source>
</evidence>
<name>A0A9J6CFY9_POLVA</name>
<dbReference type="InterPro" id="IPR024977">
    <property type="entry name" value="Apc4-like_WD40_dom"/>
</dbReference>
<comment type="caution">
    <text evidence="8">The sequence shown here is derived from an EMBL/GenBank/DDBJ whole genome shotgun (WGS) entry which is preliminary data.</text>
</comment>
<feature type="domain" description="NB-ARC" evidence="4">
    <location>
        <begin position="128"/>
        <end position="262"/>
    </location>
</feature>
<dbReference type="PANTHER" id="PTHR22845">
    <property type="entry name" value="APOPTOTIC PROTEASE-ACTIVATING FACTOR 1"/>
    <property type="match status" value="1"/>
</dbReference>
<dbReference type="OrthoDB" id="1357022at2759"/>
<evidence type="ECO:0000259" key="6">
    <source>
        <dbReference type="Pfam" id="PF17908"/>
    </source>
</evidence>
<dbReference type="Pfam" id="PF17908">
    <property type="entry name" value="APAF1_C"/>
    <property type="match status" value="1"/>
</dbReference>
<evidence type="ECO:0000313" key="9">
    <source>
        <dbReference type="Proteomes" id="UP001107558"/>
    </source>
</evidence>
<sequence length="1373" mass="159920">MTDLFMSQNDLIDGLRRFQDEFNKDFSHRDVFHELEFISKHEFQWIRQGRDEKEVIDRLFFYYIYHRKNVLPFIKALAYSYKWLYESIINSKNDKWISDYRRAINDIPNNSDWNVHRTKYLFDIQYNLKNLTRRKYLILFGKLGFGKKWLAADACRDYSVVSSMNFKIYWLNVSKCNTYELILEKMHRLKVFLQDDDLDIKYNAYSGSTINEIIHLRTHLRKVLEQPAFKDCLVVLTDVQDENIIKAFDLHCKMLLTTRHMEKLEKTIPRERRDIIDIDKGFSLDESNELFFKATHSFDLQQKINTFIHDIHEKCSGHPFIMSVIAKTFQNIKESDEKREKRCKNWKENLENYKFEDDCKKIQMSVNESLQLLENERLVENYKRMVVFTDNVDVPLEVLSKLWGTSHQSTETIVEKFHKYSLIERQYNENETCSLHYVHNKYLKSEVSEADQEKYHQLLLDKYEVETIFRNRNGLELKFYDDRYFHFFIGYHILGAKRFDLFDIYLDFGFLEEKIRIAKLPNILGDLKKFSNEIKQHEGDHKGLVDELMFFLPTIENLLIQSSDITLLQYALTHEGVVKKAAEEQSMKFTDRVWFNDANHLQQENQIIEIQANSKPKIVRFAQPGESLLCLIYLQDNNIMLHEIAPADYNFKPTLFRNDLISNSIVEMQIFRNEAFLVLNDLGKLFYYNIKVPKTSTRRPSIAAPFITSVNDHPLTIDNRSDKITCFYVIDQQSTSNVDLILGTSKGSLKFYRWTTAHKFEDNKHVINGHLKDLFRIAVIEDYAILINRSGNIGFVNLIDGSKMGSNIPMEQHQDPLNLHQGICKHAKLAITILVTANKVIQITHQKKLASFLMLKKENVFMASEEFDDFKILSSAMSKDSEYLILGTTNGIMVIDRYEKKIIYRRSISDHVLSLDVHRDIADPYYFLVSVFKDADKVISFHAFPSSGYDNFSMTQSETKFLTGDDQFDVKKYDNKWSLVAIDTKRNIHLRSCDDDFIESITVLPFKYEIKKICFISDRIVVCGCTNGHIYRIDLNMNTCDDIATMTGAITYMEKFSQTIIISTNNAYKIIELGNTSSSIVQMADQNGKATKAYQHSEHILLVVLKDCSIEFIDIKNKAIIKSLNLMEEGNTCEAEAYYKSMLAIATAKNDVFIFEFDANINEEIKIKSIEGQVSSNISSVAISPEKNVLAVGCRNGNIELFDLTQLIPIQTLESHKRAIMSLDFSPWQEEEGHLILLSLSESIIFWNVTHILNNRGGIKRSNSTPSRISARFKSPLKIVSLNTNLENSLKKLTLKERNWSNKTGSFDKRELLSCIKFIGKSAKKVVINDEFTRFVTIDNEGNVYHLRLIDQSMTENDDQQVIINVNVASPFA</sequence>
<dbReference type="InterPro" id="IPR015943">
    <property type="entry name" value="WD40/YVTN_repeat-like_dom_sf"/>
</dbReference>
<dbReference type="SUPFAM" id="SSF50978">
    <property type="entry name" value="WD40 repeat-like"/>
    <property type="match status" value="2"/>
</dbReference>
<evidence type="ECO:0000259" key="4">
    <source>
        <dbReference type="Pfam" id="PF00931"/>
    </source>
</evidence>
<dbReference type="SUPFAM" id="SSF52540">
    <property type="entry name" value="P-loop containing nucleoside triphosphate hydrolases"/>
    <property type="match status" value="1"/>
</dbReference>
<evidence type="ECO:0000256" key="3">
    <source>
        <dbReference type="ARBA" id="ARBA00022737"/>
    </source>
</evidence>
<proteinExistence type="predicted"/>
<dbReference type="Proteomes" id="UP001107558">
    <property type="component" value="Chromosome 1"/>
</dbReference>
<dbReference type="InterPro" id="IPR042197">
    <property type="entry name" value="Apaf_helical"/>
</dbReference>
<reference evidence="8" key="1">
    <citation type="submission" date="2021-03" db="EMBL/GenBank/DDBJ databases">
        <title>Chromosome level genome of the anhydrobiotic midge Polypedilum vanderplanki.</title>
        <authorList>
            <person name="Yoshida Y."/>
            <person name="Kikawada T."/>
            <person name="Gusev O."/>
        </authorList>
    </citation>
    <scope>NUCLEOTIDE SEQUENCE</scope>
    <source>
        <strain evidence="8">NIAS01</strain>
        <tissue evidence="8">Whole body or cell culture</tissue>
    </source>
</reference>
<dbReference type="PANTHER" id="PTHR22845:SF5">
    <property type="entry name" value="APOPTOTIC PROTEASE-ACTIVATING FACTOR 1"/>
    <property type="match status" value="1"/>
</dbReference>
<dbReference type="InterPro" id="IPR054042">
    <property type="entry name" value="WHD_Dark"/>
</dbReference>
<evidence type="ECO:0000259" key="7">
    <source>
        <dbReference type="Pfam" id="PF22164"/>
    </source>
</evidence>
<organism evidence="8 9">
    <name type="scientific">Polypedilum vanderplanki</name>
    <name type="common">Sleeping chironomid midge</name>
    <dbReference type="NCBI Taxonomy" id="319348"/>
    <lineage>
        <taxon>Eukaryota</taxon>
        <taxon>Metazoa</taxon>
        <taxon>Ecdysozoa</taxon>
        <taxon>Arthropoda</taxon>
        <taxon>Hexapoda</taxon>
        <taxon>Insecta</taxon>
        <taxon>Pterygota</taxon>
        <taxon>Neoptera</taxon>
        <taxon>Endopterygota</taxon>
        <taxon>Diptera</taxon>
        <taxon>Nematocera</taxon>
        <taxon>Chironomoidea</taxon>
        <taxon>Chironomidae</taxon>
        <taxon>Chironominae</taxon>
        <taxon>Polypedilum</taxon>
        <taxon>Polypedilum</taxon>
    </lineage>
</organism>
<dbReference type="Gene3D" id="3.40.50.300">
    <property type="entry name" value="P-loop containing nucleotide triphosphate hydrolases"/>
    <property type="match status" value="1"/>
</dbReference>
<feature type="domain" description="Dark winged-helix" evidence="7">
    <location>
        <begin position="382"/>
        <end position="434"/>
    </location>
</feature>
<dbReference type="Gene3D" id="1.10.10.10">
    <property type="entry name" value="Winged helix-like DNA-binding domain superfamily/Winged helix DNA-binding domain"/>
    <property type="match status" value="1"/>
</dbReference>
<feature type="domain" description="Anaphase-promoting complex subunit 4-like WD40" evidence="5">
    <location>
        <begin position="1142"/>
        <end position="1225"/>
    </location>
</feature>
<gene>
    <name evidence="8" type="ORF">PVAND_010454</name>
</gene>
<keyword evidence="9" id="KW-1185">Reference proteome</keyword>
<dbReference type="InterPro" id="IPR036322">
    <property type="entry name" value="WD40_repeat_dom_sf"/>
</dbReference>
<keyword evidence="1" id="KW-0853">WD repeat</keyword>
<evidence type="ECO:0000313" key="8">
    <source>
        <dbReference type="EMBL" id="KAG5680980.1"/>
    </source>
</evidence>
<dbReference type="GO" id="GO:0006915">
    <property type="term" value="P:apoptotic process"/>
    <property type="evidence" value="ECO:0007669"/>
    <property type="project" value="UniProtKB-KW"/>
</dbReference>
<dbReference type="GO" id="GO:0043531">
    <property type="term" value="F:ADP binding"/>
    <property type="evidence" value="ECO:0007669"/>
    <property type="project" value="InterPro"/>
</dbReference>
<dbReference type="SMART" id="SM00320">
    <property type="entry name" value="WD40"/>
    <property type="match status" value="3"/>
</dbReference>
<keyword evidence="3" id="KW-0677">Repeat</keyword>
<dbReference type="InterPro" id="IPR002182">
    <property type="entry name" value="NB-ARC"/>
</dbReference>
<protein>
    <submittedName>
        <fullName evidence="8">Uncharacterized protein</fullName>
    </submittedName>
</protein>